<dbReference type="PANTHER" id="PTHR34606:SF15">
    <property type="entry name" value="BON DOMAIN-CONTAINING PROTEIN"/>
    <property type="match status" value="1"/>
</dbReference>
<evidence type="ECO:0000256" key="1">
    <source>
        <dbReference type="SAM" id="MobiDB-lite"/>
    </source>
</evidence>
<gene>
    <name evidence="3" type="ORF">EHF44_25925</name>
</gene>
<dbReference type="KEGG" id="cpau:EHF44_25925"/>
<accession>A0A3G8H8L7</accession>
<dbReference type="InterPro" id="IPR051686">
    <property type="entry name" value="Lipoprotein_DolP"/>
</dbReference>
<dbReference type="PANTHER" id="PTHR34606">
    <property type="entry name" value="BON DOMAIN-CONTAINING PROTEIN"/>
    <property type="match status" value="1"/>
</dbReference>
<dbReference type="Pfam" id="PF04972">
    <property type="entry name" value="BON"/>
    <property type="match status" value="1"/>
</dbReference>
<feature type="region of interest" description="Disordered" evidence="1">
    <location>
        <begin position="79"/>
        <end position="116"/>
    </location>
</feature>
<dbReference type="PROSITE" id="PS50914">
    <property type="entry name" value="BON"/>
    <property type="match status" value="1"/>
</dbReference>
<dbReference type="Proteomes" id="UP000270411">
    <property type="component" value="Chromosome 2"/>
</dbReference>
<organism evidence="3 4">
    <name type="scientific">Cupriavidus pauculus</name>
    <dbReference type="NCBI Taxonomy" id="82633"/>
    <lineage>
        <taxon>Bacteria</taxon>
        <taxon>Pseudomonadati</taxon>
        <taxon>Pseudomonadota</taxon>
        <taxon>Betaproteobacteria</taxon>
        <taxon>Burkholderiales</taxon>
        <taxon>Burkholderiaceae</taxon>
        <taxon>Cupriavidus</taxon>
    </lineage>
</organism>
<evidence type="ECO:0000313" key="4">
    <source>
        <dbReference type="Proteomes" id="UP000270411"/>
    </source>
</evidence>
<dbReference type="AlphaFoldDB" id="A0A3G8H8L7"/>
<evidence type="ECO:0000259" key="2">
    <source>
        <dbReference type="PROSITE" id="PS50914"/>
    </source>
</evidence>
<feature type="compositionally biased region" description="Basic and acidic residues" evidence="1">
    <location>
        <begin position="79"/>
        <end position="93"/>
    </location>
</feature>
<name>A0A3G8H8L7_9BURK</name>
<protein>
    <submittedName>
        <fullName evidence="3">BON domain-containing protein</fullName>
    </submittedName>
</protein>
<evidence type="ECO:0000313" key="3">
    <source>
        <dbReference type="EMBL" id="AZG16804.1"/>
    </source>
</evidence>
<proteinExistence type="predicted"/>
<sequence length="200" mass="22551">MTKHNRWFQPGVSDAGSDWAVHDQTEDFGGPEAYPRPWARGREADTRVYDQSRVDPAAYGIAEDDGLRTAPGRASWHRAADVNWQDRHEDGALRHRPGSGGRPAGMPHEQSRGYGEWVERRSQPVWPKGYTRSDERIRDDVCERLAHDGRVDLREVEVDVEAGVVTLKGSARDRGEKHRIENIAGHVMGVKDVQNQLRVG</sequence>
<dbReference type="EMBL" id="CP033970">
    <property type="protein sequence ID" value="AZG16804.1"/>
    <property type="molecule type" value="Genomic_DNA"/>
</dbReference>
<feature type="compositionally biased region" description="Basic and acidic residues" evidence="1">
    <location>
        <begin position="40"/>
        <end position="53"/>
    </location>
</feature>
<dbReference type="Gene3D" id="3.30.1340.30">
    <property type="match status" value="1"/>
</dbReference>
<dbReference type="OrthoDB" id="8963441at2"/>
<dbReference type="RefSeq" id="WP_124686535.1">
    <property type="nucleotide sequence ID" value="NZ_CP033970.1"/>
</dbReference>
<feature type="region of interest" description="Disordered" evidence="1">
    <location>
        <begin position="1"/>
        <end position="56"/>
    </location>
</feature>
<feature type="domain" description="BON" evidence="2">
    <location>
        <begin position="133"/>
        <end position="200"/>
    </location>
</feature>
<dbReference type="InterPro" id="IPR007055">
    <property type="entry name" value="BON_dom"/>
</dbReference>
<reference evidence="4" key="1">
    <citation type="submission" date="2018-11" db="EMBL/GenBank/DDBJ databases">
        <title>FDA dAtabase for Regulatory Grade micrObial Sequences (FDA-ARGOS): Supporting development and validation of Infectious Disease Dx tests.</title>
        <authorList>
            <person name="Goldberg B."/>
            <person name="Campos J."/>
            <person name="Tallon L."/>
            <person name="Sadzewicz L."/>
            <person name="Zhao X."/>
            <person name="Vavikolanu K."/>
            <person name="Mehta A."/>
            <person name="Aluvathingal J."/>
            <person name="Nadendla S."/>
            <person name="Geyer C."/>
            <person name="Nandy P."/>
            <person name="Yan Y."/>
            <person name="Sichtig H."/>
        </authorList>
    </citation>
    <scope>NUCLEOTIDE SEQUENCE [LARGE SCALE GENOMIC DNA]</scope>
    <source>
        <strain evidence="4">FDAARGOS_614</strain>
    </source>
</reference>